<evidence type="ECO:0000313" key="1">
    <source>
        <dbReference type="EMBL" id="MBB4868109.1"/>
    </source>
</evidence>
<organism evidence="1 2">
    <name type="scientific">Pseudomonas nitroreducens</name>
    <dbReference type="NCBI Taxonomy" id="46680"/>
    <lineage>
        <taxon>Bacteria</taxon>
        <taxon>Pseudomonadati</taxon>
        <taxon>Pseudomonadota</taxon>
        <taxon>Gammaproteobacteria</taxon>
        <taxon>Pseudomonadales</taxon>
        <taxon>Pseudomonadaceae</taxon>
        <taxon>Pseudomonas</taxon>
    </lineage>
</organism>
<dbReference type="Proteomes" id="UP000566995">
    <property type="component" value="Unassembled WGS sequence"/>
</dbReference>
<accession>A0A7W7KSG9</accession>
<comment type="caution">
    <text evidence="1">The sequence shown here is derived from an EMBL/GenBank/DDBJ whole genome shotgun (WGS) entry which is preliminary data.</text>
</comment>
<protein>
    <submittedName>
        <fullName evidence="1">Uncharacterized protein</fullName>
    </submittedName>
</protein>
<reference evidence="1 2" key="1">
    <citation type="submission" date="2020-08" db="EMBL/GenBank/DDBJ databases">
        <title>Functional genomics of gut bacteria from endangered species of beetles.</title>
        <authorList>
            <person name="Carlos-Shanley C."/>
        </authorList>
    </citation>
    <scope>NUCLEOTIDE SEQUENCE [LARGE SCALE GENOMIC DNA]</scope>
    <source>
        <strain evidence="1 2">S00179</strain>
    </source>
</reference>
<dbReference type="AlphaFoldDB" id="A0A7W7KSG9"/>
<proteinExistence type="predicted"/>
<name>A0A7W7KSG9_PSENT</name>
<dbReference type="EMBL" id="JACHLI010000058">
    <property type="protein sequence ID" value="MBB4868109.1"/>
    <property type="molecule type" value="Genomic_DNA"/>
</dbReference>
<sequence length="147" mass="16283">MTTSDRPHITAVAVTPLTCRLAEVVGVNYDLDSLQVEVQDLEGEARWQITFPGVEGFRVLDEGDLGEFWGHVPGLVIEVTAGGWWEQECSRGGFTAQWTKKVREYFVSGQNACVSVFSWREPNISTELLATQLPAELSDSAPQEIPE</sequence>
<gene>
    <name evidence="1" type="ORF">HNP46_007028</name>
</gene>
<evidence type="ECO:0000313" key="2">
    <source>
        <dbReference type="Proteomes" id="UP000566995"/>
    </source>
</evidence>